<organism evidence="1 2">
    <name type="scientific">Meloidogyne graminicola</name>
    <dbReference type="NCBI Taxonomy" id="189291"/>
    <lineage>
        <taxon>Eukaryota</taxon>
        <taxon>Metazoa</taxon>
        <taxon>Ecdysozoa</taxon>
        <taxon>Nematoda</taxon>
        <taxon>Chromadorea</taxon>
        <taxon>Rhabditida</taxon>
        <taxon>Tylenchina</taxon>
        <taxon>Tylenchomorpha</taxon>
        <taxon>Tylenchoidea</taxon>
        <taxon>Meloidogynidae</taxon>
        <taxon>Meloidogyninae</taxon>
        <taxon>Meloidogyne</taxon>
    </lineage>
</organism>
<evidence type="ECO:0000313" key="2">
    <source>
        <dbReference type="Proteomes" id="UP000605970"/>
    </source>
</evidence>
<gene>
    <name evidence="1" type="ORF">Mgra_00001527</name>
</gene>
<dbReference type="Proteomes" id="UP000605970">
    <property type="component" value="Unassembled WGS sequence"/>
</dbReference>
<keyword evidence="2" id="KW-1185">Reference proteome</keyword>
<accession>A0A8S9ZZ78</accession>
<dbReference type="EMBL" id="JABEBT010000008">
    <property type="protein sequence ID" value="KAF7639001.1"/>
    <property type="molecule type" value="Genomic_DNA"/>
</dbReference>
<dbReference type="OrthoDB" id="10402654at2759"/>
<evidence type="ECO:0000313" key="1">
    <source>
        <dbReference type="EMBL" id="KAF7639001.1"/>
    </source>
</evidence>
<comment type="caution">
    <text evidence="1">The sequence shown here is derived from an EMBL/GenBank/DDBJ whole genome shotgun (WGS) entry which is preliminary data.</text>
</comment>
<protein>
    <submittedName>
        <fullName evidence="1">Uncharacterized protein</fullName>
    </submittedName>
</protein>
<dbReference type="AlphaFoldDB" id="A0A8S9ZZ78"/>
<sequence>MVTEKSVKNNSVNGEELSIEYWASRRTEIASEMMTKLNNLANNQDPLIKYYTEWLISRSRRLFKISRQQVESEECEQPTLSSFVHIPLNSETESDQRCLNDEINAWKKKFEEERKYLFNILFFIRIIKF</sequence>
<reference evidence="1" key="1">
    <citation type="journal article" date="2020" name="Ecol. Evol.">
        <title>Genome structure and content of the rice root-knot nematode (Meloidogyne graminicola).</title>
        <authorList>
            <person name="Phan N.T."/>
            <person name="Danchin E.G.J."/>
            <person name="Klopp C."/>
            <person name="Perfus-Barbeoch L."/>
            <person name="Kozlowski D.K."/>
            <person name="Koutsovoulos G.D."/>
            <person name="Lopez-Roques C."/>
            <person name="Bouchez O."/>
            <person name="Zahm M."/>
            <person name="Besnard G."/>
            <person name="Bellafiore S."/>
        </authorList>
    </citation>
    <scope>NUCLEOTIDE SEQUENCE</scope>
    <source>
        <strain evidence="1">VN-18</strain>
    </source>
</reference>
<name>A0A8S9ZZ78_9BILA</name>
<proteinExistence type="predicted"/>